<keyword evidence="2" id="KW-0812">Transmembrane</keyword>
<keyword evidence="4" id="KW-0472">Membrane</keyword>
<name>A0A7S9KV61_EPIFF</name>
<protein>
    <recommendedName>
        <fullName evidence="8">DUF726 domain-containing protein</fullName>
    </recommendedName>
</protein>
<reference evidence="6 7" key="1">
    <citation type="journal article" date="2018" name="PLoS Genet.">
        <title>Repeat elements organise 3D genome structure and mediate transcription in the filamentous fungus Epichloe festucae.</title>
        <authorList>
            <person name="Winter D.J."/>
            <person name="Ganley A.R.D."/>
            <person name="Young C.A."/>
            <person name="Liachko I."/>
            <person name="Schardl C.L."/>
            <person name="Dupont P.Y."/>
            <person name="Berry D."/>
            <person name="Ram A."/>
            <person name="Scott B."/>
            <person name="Cox M.P."/>
        </authorList>
    </citation>
    <scope>NUCLEOTIDE SEQUENCE [LARGE SCALE GENOMIC DNA]</scope>
    <source>
        <strain evidence="6 7">Fl1</strain>
    </source>
</reference>
<organism evidence="6 7">
    <name type="scientific">Epichloe festucae (strain Fl1)</name>
    <dbReference type="NCBI Taxonomy" id="877507"/>
    <lineage>
        <taxon>Eukaryota</taxon>
        <taxon>Fungi</taxon>
        <taxon>Dikarya</taxon>
        <taxon>Ascomycota</taxon>
        <taxon>Pezizomycotina</taxon>
        <taxon>Sordariomycetes</taxon>
        <taxon>Hypocreomycetidae</taxon>
        <taxon>Hypocreales</taxon>
        <taxon>Clavicipitaceae</taxon>
        <taxon>Epichloe</taxon>
    </lineage>
</organism>
<feature type="compositionally biased region" description="Gly residues" evidence="5">
    <location>
        <begin position="164"/>
        <end position="183"/>
    </location>
</feature>
<evidence type="ECO:0000256" key="2">
    <source>
        <dbReference type="ARBA" id="ARBA00022692"/>
    </source>
</evidence>
<feature type="region of interest" description="Disordered" evidence="5">
    <location>
        <begin position="152"/>
        <end position="196"/>
    </location>
</feature>
<proteinExistence type="predicted"/>
<sequence length="669" mass="73646">MGRGSRGNGYQTARRPVDLTGIISLAEKNDFVTLVNAITENMHRDVSNMFDSPPVRPIRGQAEQNHWLSLPLLHRRESNKENESTLNTFRGNGQGPSSTTYENTHQIIEREENEAMTPQLRELKKEALAYFRKWQGNVLQRLREMDVNDSMSCVSGSRARGRGARGGYRAGRSGRGGRGGRGGAVASTLATGPPRAPTNHVDPELAARYPPIPNSLWTLQLERRKLILHIALLVLVSLQEYNANSRTLLVCIASSLNLPYKVYQMDENRLAQGLAKAALEMPPGEDGTTKQVEVKSSRKWKLGLGSGSGSSASISLAAPLRNVGIGTSQGGLGLTTTAAAGLLGIMAENGFLMGSLFGMNPTRPLGKIIETFLREVQDFAFIRLCNSIHYEYTDPRESPVEDRRLRVVVAVSGCLLDPDDIIKPWHSLNSQAEVYAIRWETAALMNLGSALETVIKSTAWRSARRDIEAKTIFQSLIDSTWPEPLLRISKIIDNPWSVGMVRAEKVGAVLADSLMRQRFQGDRPVSLIGFSLAARAIYACLMVLAERRQFGVVDSVIMLGTPAPSESRVWLTLKSVVTGRLVNVYSESDYILGFLYRTSNIQFGIAGLQEIQGADGVENHCIKTLPRGHLSYPSMMGNILRDIGWEDLDIKAVRAETVLPLSRSGKKRA</sequence>
<evidence type="ECO:0000256" key="5">
    <source>
        <dbReference type="SAM" id="MobiDB-lite"/>
    </source>
</evidence>
<evidence type="ECO:0000256" key="1">
    <source>
        <dbReference type="ARBA" id="ARBA00004141"/>
    </source>
</evidence>
<comment type="subcellular location">
    <subcellularLocation>
        <location evidence="1">Membrane</location>
        <topology evidence="1">Multi-pass membrane protein</topology>
    </subcellularLocation>
</comment>
<dbReference type="Pfam" id="PF05277">
    <property type="entry name" value="DUF726"/>
    <property type="match status" value="1"/>
</dbReference>
<evidence type="ECO:0008006" key="8">
    <source>
        <dbReference type="Google" id="ProtNLM"/>
    </source>
</evidence>
<dbReference type="EMBL" id="CP031388">
    <property type="protein sequence ID" value="QPH05988.1"/>
    <property type="molecule type" value="Genomic_DNA"/>
</dbReference>
<dbReference type="PANTHER" id="PTHR17920">
    <property type="entry name" value="TRANSMEMBRANE AND COILED-COIL DOMAIN-CONTAINING PROTEIN 4 TMCO4"/>
    <property type="match status" value="1"/>
</dbReference>
<accession>A0A7S9KV61</accession>
<evidence type="ECO:0000256" key="4">
    <source>
        <dbReference type="ARBA" id="ARBA00023136"/>
    </source>
</evidence>
<dbReference type="InterPro" id="IPR007941">
    <property type="entry name" value="DUF726"/>
</dbReference>
<evidence type="ECO:0000313" key="7">
    <source>
        <dbReference type="Proteomes" id="UP000594364"/>
    </source>
</evidence>
<evidence type="ECO:0000256" key="3">
    <source>
        <dbReference type="ARBA" id="ARBA00022989"/>
    </source>
</evidence>
<dbReference type="OrthoDB" id="277931at2759"/>
<dbReference type="GO" id="GO:0016020">
    <property type="term" value="C:membrane"/>
    <property type="evidence" value="ECO:0007669"/>
    <property type="project" value="UniProtKB-SubCell"/>
</dbReference>
<evidence type="ECO:0000313" key="6">
    <source>
        <dbReference type="EMBL" id="QPH05988.1"/>
    </source>
</evidence>
<keyword evidence="3" id="KW-1133">Transmembrane helix</keyword>
<gene>
    <name evidence="6" type="ORF">C2857_004148</name>
</gene>
<keyword evidence="7" id="KW-1185">Reference proteome</keyword>
<dbReference type="Proteomes" id="UP000594364">
    <property type="component" value="Chromosome 4"/>
</dbReference>
<dbReference type="PANTHER" id="PTHR17920:SF22">
    <property type="entry name" value="DUF726 DOMAIN PROTEIN (AFU_ORTHOLOGUE AFUA_2G12860)"/>
    <property type="match status" value="1"/>
</dbReference>
<dbReference type="AlphaFoldDB" id="A0A7S9KV61"/>